<accession>A0A1C2PN23</accession>
<accession>K9CB68</accession>
<comment type="caution">
    <text evidence="1">The sequence shown here is derived from an EMBL/GenBank/DDBJ whole genome shotgun (WGS) entry which is preliminary data.</text>
</comment>
<name>A0A1C2PN23_ACIPI</name>
<dbReference type="AlphaFoldDB" id="A0A1C2PN23"/>
<sequence>MTTLQTNNAELNQKQVLMLMEYLTQWLIRSGVGYNDFVTALKPVFYQQALTELERIEQKPTDSAVSLLSGLHRKDVNAFKKAMQAGQPLTEAKVAEPVSVPARVIGLWLAEGLAEKIPFVSNDQICFENLVKKVSTEKHPRSILNELERLNIVREEDGLVMLQQRSFMPDVEQFEVRKLLTSNLEAHLAAGVHNLFQPEREPYLEQAIFADELTDESITLLKEASLRLWEDLSLQVLKLAIERCALDEGKEGATKTFRFGAYQYDENNL</sequence>
<dbReference type="EMBL" id="JAEFCT010000008">
    <property type="protein sequence ID" value="MBK1445081.1"/>
    <property type="molecule type" value="Genomic_DNA"/>
</dbReference>
<dbReference type="Proteomes" id="UP000660083">
    <property type="component" value="Unassembled WGS sequence"/>
</dbReference>
<dbReference type="Pfam" id="PF20112">
    <property type="entry name" value="DUF6502"/>
    <property type="match status" value="1"/>
</dbReference>
<protein>
    <submittedName>
        <fullName evidence="1">Uncharacterized protein</fullName>
    </submittedName>
</protein>
<evidence type="ECO:0000313" key="1">
    <source>
        <dbReference type="EMBL" id="MBK1445081.1"/>
    </source>
</evidence>
<gene>
    <name evidence="1" type="ORF">JDA50_11670</name>
</gene>
<evidence type="ECO:0000313" key="2">
    <source>
        <dbReference type="Proteomes" id="UP000660083"/>
    </source>
</evidence>
<organism evidence="1 2">
    <name type="scientific">Acinetobacter pittii</name>
    <name type="common">Acinetobacter genomosp. 3</name>
    <dbReference type="NCBI Taxonomy" id="48296"/>
    <lineage>
        <taxon>Bacteria</taxon>
        <taxon>Pseudomonadati</taxon>
        <taxon>Pseudomonadota</taxon>
        <taxon>Gammaproteobacteria</taxon>
        <taxon>Moraxellales</taxon>
        <taxon>Moraxellaceae</taxon>
        <taxon>Acinetobacter</taxon>
        <taxon>Acinetobacter calcoaceticus/baumannii complex</taxon>
    </lineage>
</organism>
<proteinExistence type="predicted"/>
<dbReference type="InterPro" id="IPR045445">
    <property type="entry name" value="DUF6502"/>
</dbReference>
<dbReference type="RefSeq" id="WP_002116521.1">
    <property type="nucleotide sequence ID" value="NZ_AMST01000041.1"/>
</dbReference>
<reference evidence="1" key="1">
    <citation type="submission" date="2020-12" db="EMBL/GenBank/DDBJ databases">
        <authorList>
            <person name="Chopjitt P."/>
        </authorList>
    </citation>
    <scope>NUCLEOTIDE SEQUENCE</scope>
    <source>
        <strain evidence="1">AP1</strain>
    </source>
</reference>